<dbReference type="InterPro" id="IPR027417">
    <property type="entry name" value="P-loop_NTPase"/>
</dbReference>
<name>A0A0P0KTC4_9GAMM</name>
<protein>
    <submittedName>
        <fullName evidence="1">Uncharacterized protein</fullName>
    </submittedName>
</protein>
<proteinExistence type="predicted"/>
<dbReference type="EMBL" id="KT428294">
    <property type="protein sequence ID" value="ALK44195.1"/>
    <property type="molecule type" value="Genomic_DNA"/>
</dbReference>
<accession>A0A0P0KTC4</accession>
<sequence length="168" mass="18655">MISINNINVINDSNNISRNRSKRASWLQLTNVNNNVELSTQYAHICQQHKQQKKWVLFINPEESSIEQLANTHDIDASKILMVNYKNNLKGIIEVGLAHIKSVLSKGNCSAVIVSNSSFKRQEIAQLARSAKKGETRCFLFKNTASGPITSAHATSAHSISVEKGVMH</sequence>
<reference evidence="1" key="1">
    <citation type="submission" date="2015-08" db="EMBL/GenBank/DDBJ databases">
        <title>Partial sequence of psychrophilic Colwellia sp.</title>
        <authorList>
            <person name="Pankowski J.A."/>
            <person name="Leong J.S."/>
            <person name="Nano F.E."/>
        </authorList>
    </citation>
    <scope>NUCLEOTIDE SEQUENCE</scope>
    <source>
        <strain evidence="1">C1</strain>
    </source>
</reference>
<organism evidence="1">
    <name type="scientific">Colwellia sp. C1</name>
    <dbReference type="NCBI Taxonomy" id="1737566"/>
    <lineage>
        <taxon>Bacteria</taxon>
        <taxon>Pseudomonadati</taxon>
        <taxon>Pseudomonadota</taxon>
        <taxon>Gammaproteobacteria</taxon>
        <taxon>Alteromonadales</taxon>
        <taxon>Colwelliaceae</taxon>
        <taxon>Colwellia</taxon>
    </lineage>
</organism>
<dbReference type="SUPFAM" id="SSF52540">
    <property type="entry name" value="P-loop containing nucleoside triphosphate hydrolases"/>
    <property type="match status" value="1"/>
</dbReference>
<evidence type="ECO:0000313" key="1">
    <source>
        <dbReference type="EMBL" id="ALK44195.1"/>
    </source>
</evidence>
<dbReference type="Gene3D" id="3.40.50.300">
    <property type="entry name" value="P-loop containing nucleotide triphosphate hydrolases"/>
    <property type="match status" value="1"/>
</dbReference>
<dbReference type="AlphaFoldDB" id="A0A0P0KTC4"/>